<reference evidence="1 2" key="2">
    <citation type="journal article" date="2010" name="Stand. Genomic Sci.">
        <title>Complete genome sequence of Sebaldella termitidis type strain (NCTC 11300).</title>
        <authorList>
            <person name="Harmon-Smith M."/>
            <person name="Celia L."/>
            <person name="Chertkov O."/>
            <person name="Lapidus A."/>
            <person name="Copeland A."/>
            <person name="Glavina Del Rio T."/>
            <person name="Nolan M."/>
            <person name="Lucas S."/>
            <person name="Tice H."/>
            <person name="Cheng J.F."/>
            <person name="Han C."/>
            <person name="Detter J.C."/>
            <person name="Bruce D."/>
            <person name="Goodwin L."/>
            <person name="Pitluck S."/>
            <person name="Pati A."/>
            <person name="Liolios K."/>
            <person name="Ivanova N."/>
            <person name="Mavromatis K."/>
            <person name="Mikhailova N."/>
            <person name="Chen A."/>
            <person name="Palaniappan K."/>
            <person name="Land M."/>
            <person name="Hauser L."/>
            <person name="Chang Y.J."/>
            <person name="Jeffries C.D."/>
            <person name="Brettin T."/>
            <person name="Goker M."/>
            <person name="Beck B."/>
            <person name="Bristow J."/>
            <person name="Eisen J.A."/>
            <person name="Markowitz V."/>
            <person name="Hugenholtz P."/>
            <person name="Kyrpides N.C."/>
            <person name="Klenk H.P."/>
            <person name="Chen F."/>
        </authorList>
    </citation>
    <scope>NUCLEOTIDE SEQUENCE [LARGE SCALE GENOMIC DNA]</scope>
    <source>
        <strain evidence="2">ATCC 33386 / NCTC 11300</strain>
    </source>
</reference>
<evidence type="ECO:0000313" key="1">
    <source>
        <dbReference type="EMBL" id="ACZ10401.1"/>
    </source>
</evidence>
<dbReference type="EMBL" id="CP001739">
    <property type="protein sequence ID" value="ACZ10401.1"/>
    <property type="molecule type" value="Genomic_DNA"/>
</dbReference>
<gene>
    <name evidence="1" type="ordered locus">Sterm_3567</name>
</gene>
<dbReference type="SUPFAM" id="SSF101478">
    <property type="entry name" value="ADP-ribosylglycohydrolase"/>
    <property type="match status" value="1"/>
</dbReference>
<dbReference type="Pfam" id="PF03747">
    <property type="entry name" value="ADP_ribosyl_GH"/>
    <property type="match status" value="1"/>
</dbReference>
<dbReference type="KEGG" id="str:Sterm_3567"/>
<dbReference type="HOGENOM" id="CLU_1065151_0_0_0"/>
<proteinExistence type="predicted"/>
<dbReference type="Proteomes" id="UP000000845">
    <property type="component" value="Chromosome"/>
</dbReference>
<dbReference type="eggNOG" id="COG1397">
    <property type="taxonomic scope" value="Bacteria"/>
</dbReference>
<organism evidence="1 2">
    <name type="scientific">Sebaldella termitidis (strain ATCC 33386 / NCTC 11300)</name>
    <dbReference type="NCBI Taxonomy" id="526218"/>
    <lineage>
        <taxon>Bacteria</taxon>
        <taxon>Fusobacteriati</taxon>
        <taxon>Fusobacteriota</taxon>
        <taxon>Fusobacteriia</taxon>
        <taxon>Fusobacteriales</taxon>
        <taxon>Leptotrichiaceae</taxon>
        <taxon>Sebaldella</taxon>
    </lineage>
</organism>
<dbReference type="STRING" id="526218.Sterm_3567"/>
<name>D1ARB5_SEBTE</name>
<dbReference type="InterPro" id="IPR036705">
    <property type="entry name" value="Ribosyl_crysJ1_sf"/>
</dbReference>
<protein>
    <recommendedName>
        <fullName evidence="3">ADP-ribosylation/Crystallin J1</fullName>
    </recommendedName>
</protein>
<dbReference type="AlphaFoldDB" id="D1ARB5"/>
<evidence type="ECO:0008006" key="3">
    <source>
        <dbReference type="Google" id="ProtNLM"/>
    </source>
</evidence>
<dbReference type="InterPro" id="IPR005502">
    <property type="entry name" value="Ribosyl_crysJ1"/>
</dbReference>
<dbReference type="Gene3D" id="1.10.4080.10">
    <property type="entry name" value="ADP-ribosylation/Crystallin J1"/>
    <property type="match status" value="1"/>
</dbReference>
<sequence>MALSEILTGAFSGDASTLENIKNNYEICSKTDKLLSETYNEKAAGNNLTHYGYQIKILADYISENSFDYEVFKEIWIENMISYDGYIDEASSKSLEYYKNGYLFGYESEELGGAARIGPVMHFEKDRETALEKALEQTQVTHTSYRSLLVTEFLVKFLYKICELFNIREAAESTVKSFRNDVKKYEYLEKAYSRAIKYQDCNFEEIENKSGIFFKNDEFPVILYICIKYSSFEEAQYANIRIKGDFAVRGIILGMIFGAAS</sequence>
<dbReference type="RefSeq" id="WP_012862983.1">
    <property type="nucleotide sequence ID" value="NC_013517.1"/>
</dbReference>
<reference evidence="2" key="1">
    <citation type="submission" date="2009-09" db="EMBL/GenBank/DDBJ databases">
        <title>The complete chromosome of Sebaldella termitidis ATCC 33386.</title>
        <authorList>
            <consortium name="US DOE Joint Genome Institute (JGI-PGF)"/>
            <person name="Lucas S."/>
            <person name="Copeland A."/>
            <person name="Lapidus A."/>
            <person name="Glavina del Rio T."/>
            <person name="Dalin E."/>
            <person name="Tice H."/>
            <person name="Bruce D."/>
            <person name="Goodwin L."/>
            <person name="Pitluck S."/>
            <person name="Kyrpides N."/>
            <person name="Mavromatis K."/>
            <person name="Ivanova N."/>
            <person name="Mikhailova N."/>
            <person name="Sims D."/>
            <person name="Meincke L."/>
            <person name="Brettin T."/>
            <person name="Detter J.C."/>
            <person name="Han C."/>
            <person name="Larimer F."/>
            <person name="Land M."/>
            <person name="Hauser L."/>
            <person name="Markowitz V."/>
            <person name="Cheng J.F."/>
            <person name="Hugenholtz P."/>
            <person name="Woyke T."/>
            <person name="Wu D."/>
            <person name="Eisen J.A."/>
        </authorList>
    </citation>
    <scope>NUCLEOTIDE SEQUENCE [LARGE SCALE GENOMIC DNA]</scope>
    <source>
        <strain evidence="2">ATCC 33386 / NCTC 11300</strain>
    </source>
</reference>
<accession>D1ARB5</accession>
<keyword evidence="2" id="KW-1185">Reference proteome</keyword>
<evidence type="ECO:0000313" key="2">
    <source>
        <dbReference type="Proteomes" id="UP000000845"/>
    </source>
</evidence>